<evidence type="ECO:0000313" key="2">
    <source>
        <dbReference type="Proteomes" id="UP000887013"/>
    </source>
</evidence>
<accession>A0A8X6P676</accession>
<dbReference type="EMBL" id="BMAW01065434">
    <property type="protein sequence ID" value="GFT50431.1"/>
    <property type="molecule type" value="Genomic_DNA"/>
</dbReference>
<comment type="caution">
    <text evidence="1">The sequence shown here is derived from an EMBL/GenBank/DDBJ whole genome shotgun (WGS) entry which is preliminary data.</text>
</comment>
<reference evidence="1" key="1">
    <citation type="submission" date="2020-08" db="EMBL/GenBank/DDBJ databases">
        <title>Multicomponent nature underlies the extraordinary mechanical properties of spider dragline silk.</title>
        <authorList>
            <person name="Kono N."/>
            <person name="Nakamura H."/>
            <person name="Mori M."/>
            <person name="Yoshida Y."/>
            <person name="Ohtoshi R."/>
            <person name="Malay A.D."/>
            <person name="Moran D.A.P."/>
            <person name="Tomita M."/>
            <person name="Numata K."/>
            <person name="Arakawa K."/>
        </authorList>
    </citation>
    <scope>NUCLEOTIDE SEQUENCE</scope>
</reference>
<evidence type="ECO:0000313" key="1">
    <source>
        <dbReference type="EMBL" id="GFT50431.1"/>
    </source>
</evidence>
<dbReference type="AlphaFoldDB" id="A0A8X6P676"/>
<dbReference type="OrthoDB" id="10635114at2759"/>
<gene>
    <name evidence="1" type="ORF">NPIL_420541</name>
</gene>
<proteinExistence type="predicted"/>
<organism evidence="1 2">
    <name type="scientific">Nephila pilipes</name>
    <name type="common">Giant wood spider</name>
    <name type="synonym">Nephila maculata</name>
    <dbReference type="NCBI Taxonomy" id="299642"/>
    <lineage>
        <taxon>Eukaryota</taxon>
        <taxon>Metazoa</taxon>
        <taxon>Ecdysozoa</taxon>
        <taxon>Arthropoda</taxon>
        <taxon>Chelicerata</taxon>
        <taxon>Arachnida</taxon>
        <taxon>Araneae</taxon>
        <taxon>Araneomorphae</taxon>
        <taxon>Entelegynae</taxon>
        <taxon>Araneoidea</taxon>
        <taxon>Nephilidae</taxon>
        <taxon>Nephila</taxon>
    </lineage>
</organism>
<dbReference type="Proteomes" id="UP000887013">
    <property type="component" value="Unassembled WGS sequence"/>
</dbReference>
<name>A0A8X6P676_NEPPI</name>
<keyword evidence="2" id="KW-1185">Reference proteome</keyword>
<sequence>MMVHGIFKCDVNIDFPTNINPVTCHSLEGNAGWRPDEFFSKFVSQVCSNDGYVGSSIDYHSSWDFINLPHKEKSVIAATYGRNMKHFQMRLLTLWISPPREMVSY</sequence>
<protein>
    <submittedName>
        <fullName evidence="1">Uncharacterized protein</fullName>
    </submittedName>
</protein>